<organism evidence="1 2">
    <name type="scientific">Alectoria fallacina</name>
    <dbReference type="NCBI Taxonomy" id="1903189"/>
    <lineage>
        <taxon>Eukaryota</taxon>
        <taxon>Fungi</taxon>
        <taxon>Dikarya</taxon>
        <taxon>Ascomycota</taxon>
        <taxon>Pezizomycotina</taxon>
        <taxon>Lecanoromycetes</taxon>
        <taxon>OSLEUM clade</taxon>
        <taxon>Lecanoromycetidae</taxon>
        <taxon>Lecanorales</taxon>
        <taxon>Lecanorineae</taxon>
        <taxon>Parmeliaceae</taxon>
        <taxon>Alectoria</taxon>
    </lineage>
</organism>
<dbReference type="SUPFAM" id="SSF56112">
    <property type="entry name" value="Protein kinase-like (PK-like)"/>
    <property type="match status" value="1"/>
</dbReference>
<dbReference type="OrthoDB" id="2094832at2759"/>
<comment type="caution">
    <text evidence="1">The sequence shown here is derived from an EMBL/GenBank/DDBJ whole genome shotgun (WGS) entry which is preliminary data.</text>
</comment>
<evidence type="ECO:0000313" key="2">
    <source>
        <dbReference type="Proteomes" id="UP000664203"/>
    </source>
</evidence>
<evidence type="ECO:0000313" key="1">
    <source>
        <dbReference type="EMBL" id="CAF9905169.1"/>
    </source>
</evidence>
<name>A0A8H3I9D7_9LECA</name>
<dbReference type="InterPro" id="IPR004119">
    <property type="entry name" value="EcKL"/>
</dbReference>
<sequence>MAAFLRLQIEMNEMTYPSFGQISRNATGILHPTATSSCPNVFGLGDAHGANIMISDKEGPDNRRELLYIDYEVAGYHSVMLDLAKPFYLDVFFEMLYADNVKESSGIEYALEDGVIKITLSVCTDRLGQEIMNIKRQLLIDPLFQYSRGMGFSLVEHESGIVCFGTSQ</sequence>
<protein>
    <submittedName>
        <fullName evidence="1">Uncharacterized protein</fullName>
    </submittedName>
</protein>
<dbReference type="InterPro" id="IPR011009">
    <property type="entry name" value="Kinase-like_dom_sf"/>
</dbReference>
<reference evidence="1" key="1">
    <citation type="submission" date="2021-03" db="EMBL/GenBank/DDBJ databases">
        <authorList>
            <person name="Tagirdzhanova G."/>
        </authorList>
    </citation>
    <scope>NUCLEOTIDE SEQUENCE</scope>
</reference>
<dbReference type="AlphaFoldDB" id="A0A8H3I9D7"/>
<gene>
    <name evidence="1" type="ORF">ALECFALPRED_000168</name>
</gene>
<dbReference type="Pfam" id="PF02958">
    <property type="entry name" value="EcKL"/>
    <property type="match status" value="1"/>
</dbReference>
<dbReference type="Proteomes" id="UP000664203">
    <property type="component" value="Unassembled WGS sequence"/>
</dbReference>
<proteinExistence type="predicted"/>
<dbReference type="Gene3D" id="3.90.1200.10">
    <property type="match status" value="1"/>
</dbReference>
<accession>A0A8H3I9D7</accession>
<dbReference type="EMBL" id="CAJPDR010000010">
    <property type="protein sequence ID" value="CAF9905169.1"/>
    <property type="molecule type" value="Genomic_DNA"/>
</dbReference>
<keyword evidence="2" id="KW-1185">Reference proteome</keyword>